<dbReference type="AlphaFoldDB" id="A0A133S6A4"/>
<dbReference type="Pfam" id="PF05656">
    <property type="entry name" value="DUF805"/>
    <property type="match status" value="1"/>
</dbReference>
<feature type="transmembrane region" description="Helical" evidence="1">
    <location>
        <begin position="43"/>
        <end position="62"/>
    </location>
</feature>
<comment type="caution">
    <text evidence="2">The sequence shown here is derived from an EMBL/GenBank/DDBJ whole genome shotgun (WGS) entry which is preliminary data.</text>
</comment>
<dbReference type="InterPro" id="IPR008523">
    <property type="entry name" value="DUF805"/>
</dbReference>
<evidence type="ECO:0000256" key="1">
    <source>
        <dbReference type="SAM" id="Phobius"/>
    </source>
</evidence>
<dbReference type="RefSeq" id="WP_060807215.1">
    <property type="nucleotide sequence ID" value="NZ_CACRUN010000011.1"/>
</dbReference>
<dbReference type="STRING" id="39777.B7L28_01485"/>
<name>A0A133S6A4_9FIRM</name>
<keyword evidence="1" id="KW-0472">Membrane</keyword>
<evidence type="ECO:0000313" key="2">
    <source>
        <dbReference type="EMBL" id="KXA65212.1"/>
    </source>
</evidence>
<dbReference type="EMBL" id="LRQT01000008">
    <property type="protein sequence ID" value="KXA65212.1"/>
    <property type="molecule type" value="Genomic_DNA"/>
</dbReference>
<reference evidence="2 3" key="1">
    <citation type="submission" date="2016-01" db="EMBL/GenBank/DDBJ databases">
        <authorList>
            <person name="Oliw E.H."/>
        </authorList>
    </citation>
    <scope>NUCLEOTIDE SEQUENCE [LARGE SCALE GENOMIC DNA]</scope>
    <source>
        <strain evidence="2 3">CMW7756B</strain>
    </source>
</reference>
<evidence type="ECO:0008006" key="4">
    <source>
        <dbReference type="Google" id="ProtNLM"/>
    </source>
</evidence>
<keyword evidence="1" id="KW-0812">Transmembrane</keyword>
<organism evidence="2">
    <name type="scientific">Veillonella atypica</name>
    <dbReference type="NCBI Taxonomy" id="39777"/>
    <lineage>
        <taxon>Bacteria</taxon>
        <taxon>Bacillati</taxon>
        <taxon>Bacillota</taxon>
        <taxon>Negativicutes</taxon>
        <taxon>Veillonellales</taxon>
        <taxon>Veillonellaceae</taxon>
        <taxon>Veillonella</taxon>
    </lineage>
</organism>
<dbReference type="PANTHER" id="PTHR34980">
    <property type="entry name" value="INNER MEMBRANE PROTEIN-RELATED-RELATED"/>
    <property type="match status" value="1"/>
</dbReference>
<feature type="transmembrane region" description="Helical" evidence="1">
    <location>
        <begin position="100"/>
        <end position="120"/>
    </location>
</feature>
<protein>
    <recommendedName>
        <fullName evidence="4">DUF805 domain-containing protein</fullName>
    </recommendedName>
</protein>
<dbReference type="GO" id="GO:0005886">
    <property type="term" value="C:plasma membrane"/>
    <property type="evidence" value="ECO:0007669"/>
    <property type="project" value="TreeGrafter"/>
</dbReference>
<evidence type="ECO:0000313" key="3">
    <source>
        <dbReference type="Proteomes" id="UP000070226"/>
    </source>
</evidence>
<proteinExistence type="predicted"/>
<dbReference type="PANTHER" id="PTHR34980:SF2">
    <property type="entry name" value="INNER MEMBRANE PROTEIN YHAH-RELATED"/>
    <property type="match status" value="1"/>
</dbReference>
<feature type="transmembrane region" description="Helical" evidence="1">
    <location>
        <begin position="159"/>
        <end position="178"/>
    </location>
</feature>
<gene>
    <name evidence="2" type="ORF">HMPREF3233_00435</name>
</gene>
<feature type="transmembrane region" description="Helical" evidence="1">
    <location>
        <begin position="68"/>
        <end position="88"/>
    </location>
</feature>
<accession>A0A133S6A4</accession>
<keyword evidence="1" id="KW-1133">Transmembrane helix</keyword>
<dbReference type="Proteomes" id="UP000070226">
    <property type="component" value="Unassembled WGS sequence"/>
</dbReference>
<dbReference type="PATRIC" id="fig|39777.7.peg.425"/>
<sequence>MNQNMIYDVSYMNALKRGFKQYVTFSGRASRSEFWRFMVCREIILDGLAGFGLIVDMVLGNTSAASDYAMVLLVILQLVFFLPSLAITCRRLHDVGKSGLTFLLVFIPIVGIFVLLSNLVKKGDVSMNVYGGKTGYTCVTPVMEQQLGLEHTPTVREDILMGTVAIILYVWIFTQQFVESAWVSFNARGMF</sequence>